<dbReference type="Pfam" id="PF07940">
    <property type="entry name" value="Hepar_II_III_C"/>
    <property type="match status" value="1"/>
</dbReference>
<dbReference type="InterPro" id="IPR032518">
    <property type="entry name" value="HepII_N"/>
</dbReference>
<dbReference type="SUPFAM" id="SSF48230">
    <property type="entry name" value="Chondroitin AC/alginate lyase"/>
    <property type="match status" value="1"/>
</dbReference>
<evidence type="ECO:0000256" key="1">
    <source>
        <dbReference type="ARBA" id="ARBA00004196"/>
    </source>
</evidence>
<protein>
    <submittedName>
        <fullName evidence="4">DUF4962 domain-containing protein</fullName>
    </submittedName>
</protein>
<evidence type="ECO:0000259" key="3">
    <source>
        <dbReference type="Pfam" id="PF16332"/>
    </source>
</evidence>
<dbReference type="Gene3D" id="1.50.10.100">
    <property type="entry name" value="Chondroitin AC/alginate lyase"/>
    <property type="match status" value="1"/>
</dbReference>
<dbReference type="GO" id="GO:0030313">
    <property type="term" value="C:cell envelope"/>
    <property type="evidence" value="ECO:0007669"/>
    <property type="project" value="UniProtKB-SubCell"/>
</dbReference>
<feature type="domain" description="Heparinase II/III-like C-terminal" evidence="2">
    <location>
        <begin position="529"/>
        <end position="717"/>
    </location>
</feature>
<reference evidence="4 5" key="1">
    <citation type="submission" date="2019-05" db="EMBL/GenBank/DDBJ databases">
        <title>Tamlana fucoidanivorans sp. nov., isolated from the surface of algae collected from Fujian province in China.</title>
        <authorList>
            <person name="Li J."/>
        </authorList>
    </citation>
    <scope>NUCLEOTIDE SEQUENCE [LARGE SCALE GENOMIC DNA]</scope>
    <source>
        <strain evidence="4 5">CW2-9</strain>
    </source>
</reference>
<dbReference type="EMBL" id="VDCS01000003">
    <property type="protein sequence ID" value="TNJ46059.1"/>
    <property type="molecule type" value="Genomic_DNA"/>
</dbReference>
<accession>A0A5C4SR72</accession>
<dbReference type="AlphaFoldDB" id="A0A5C4SR72"/>
<evidence type="ECO:0000313" key="5">
    <source>
        <dbReference type="Proteomes" id="UP000308713"/>
    </source>
</evidence>
<proteinExistence type="predicted"/>
<dbReference type="Pfam" id="PF16332">
    <property type="entry name" value="DUF4962"/>
    <property type="match status" value="1"/>
</dbReference>
<comment type="caution">
    <text evidence="4">The sequence shown here is derived from an EMBL/GenBank/DDBJ whole genome shotgun (WGS) entry which is preliminary data.</text>
</comment>
<dbReference type="InterPro" id="IPR008929">
    <property type="entry name" value="Chondroitin_lyas"/>
</dbReference>
<feature type="domain" description="Heparinase II N-terminal" evidence="3">
    <location>
        <begin position="51"/>
        <end position="509"/>
    </location>
</feature>
<organism evidence="4 5">
    <name type="scientific">Allotamlana fucoidanivorans</name>
    <dbReference type="NCBI Taxonomy" id="2583814"/>
    <lineage>
        <taxon>Bacteria</taxon>
        <taxon>Pseudomonadati</taxon>
        <taxon>Bacteroidota</taxon>
        <taxon>Flavobacteriia</taxon>
        <taxon>Flavobacteriales</taxon>
        <taxon>Flavobacteriaceae</taxon>
        <taxon>Allotamlana</taxon>
    </lineage>
</organism>
<dbReference type="InterPro" id="IPR012480">
    <property type="entry name" value="Hepar_II_III_C"/>
</dbReference>
<sequence length="879" mass="100543">MIFSNSYLRLIKIKKILQVNFLLVLFLFLLGCKSQNKDKVLPGEIRLTAEAVHPLWRANAFPDNIKSDINPPAYFWPSKRRGFTEPLINYEFQLSSDSMFYSIHENVKGHNPSSYVSKKPLKKGKWYWRYREEGKAWNGNFSFLITDSSRLDSRPSSDVLVRNVKSEVKRPRVVIRQERLETVRDTFKANGITEALLKESEEYFGVILPEKEWGGKFYKNAKRVFKPKKFPDGHIKSKITAPIWMNAIKSLCVSYLLTNDAKYANEALRWGMRVTEFDILTNNNLTYDGNPVPDGFDFAMYLDAITYLYDCLYNYMSDSQKESIRENLSKRLEIYYQYYTNRLENRCIDNHTWQISLGAFVRGAITVVGDIPEADKYLSYAYDIWTAIDPEQSHTDGGWFGGGYVAVNIDVWTEVPCYFNTYTGHNFYDYPFYRNHPLYFLYRQPPGSVEDGFSGDGYGSNSKTIGDKLGLWLNILDAELNSPVAGWLANSNKGKLNKPEKFKTFAWTRQTEGKPLKNSRIVDSLGKMPQSRAFKDIGIVNMHSDLLNPKNDLHVALRSSPFGTFGHNLASHNAFNVIYKGDYLFAPFGHRHGGAKNNATTYKHTRGHNSILINGKGQPYSPEAYGWIPRFLDGKTISYACGDASNAYDAEPFERETQLFSRAKLKVEEHISRGLLERFRRHVVFIRPSIILVYDELEADTPVQWDWVLHSRKDLKKRESSLEVKNVNARVDFKSSSPMEISINDKPLFPAINVDGRAGAKPGTPYPQIGNHAFVSSSEKVEKIRIMSIIQVGDVKPIKTLSKDEFLIGDWTITSELNPNKMANMKVFNTDNTVNFTLKSNDGESVLKEVLQGKLVESKIVDQLPYHAQGLKHDSNIKQ</sequence>
<name>A0A5C4SR72_9FLAO</name>
<keyword evidence="5" id="KW-1185">Reference proteome</keyword>
<dbReference type="GO" id="GO:0016829">
    <property type="term" value="F:lyase activity"/>
    <property type="evidence" value="ECO:0007669"/>
    <property type="project" value="InterPro"/>
</dbReference>
<comment type="subcellular location">
    <subcellularLocation>
        <location evidence="1">Cell envelope</location>
    </subcellularLocation>
</comment>
<gene>
    <name evidence="4" type="ORF">FGF67_03425</name>
</gene>
<evidence type="ECO:0000313" key="4">
    <source>
        <dbReference type="EMBL" id="TNJ46059.1"/>
    </source>
</evidence>
<evidence type="ECO:0000259" key="2">
    <source>
        <dbReference type="Pfam" id="PF07940"/>
    </source>
</evidence>
<dbReference type="Gene3D" id="2.70.98.70">
    <property type="match status" value="1"/>
</dbReference>
<dbReference type="Proteomes" id="UP000308713">
    <property type="component" value="Unassembled WGS sequence"/>
</dbReference>